<feature type="compositionally biased region" description="Low complexity" evidence="2">
    <location>
        <begin position="353"/>
        <end position="367"/>
    </location>
</feature>
<dbReference type="InterPro" id="IPR029380">
    <property type="entry name" value="FAM124"/>
</dbReference>
<evidence type="ECO:0000256" key="1">
    <source>
        <dbReference type="ARBA" id="ARBA00006440"/>
    </source>
</evidence>
<name>A0A817UWW2_9BILA</name>
<comment type="caution">
    <text evidence="4">The sequence shown here is derived from an EMBL/GenBank/DDBJ whole genome shotgun (WGS) entry which is preliminary data.</text>
</comment>
<feature type="region of interest" description="Disordered" evidence="2">
    <location>
        <begin position="324"/>
        <end position="373"/>
    </location>
</feature>
<evidence type="ECO:0000313" key="6">
    <source>
        <dbReference type="Proteomes" id="UP000663865"/>
    </source>
</evidence>
<dbReference type="InterPro" id="IPR029068">
    <property type="entry name" value="Glyas_Bleomycin-R_OHBP_Dase"/>
</dbReference>
<dbReference type="EMBL" id="CAJNYV010000058">
    <property type="protein sequence ID" value="CAF3337673.1"/>
    <property type="molecule type" value="Genomic_DNA"/>
</dbReference>
<evidence type="ECO:0000259" key="3">
    <source>
        <dbReference type="Pfam" id="PF15067"/>
    </source>
</evidence>
<dbReference type="AlphaFoldDB" id="A0A817UWW2"/>
<proteinExistence type="inferred from homology"/>
<accession>A0A817UWW2</accession>
<dbReference type="PANTHER" id="PTHR14715">
    <property type="entry name" value="FAM124 DOMAIN-CONTAINING PROTEIN-RELATED"/>
    <property type="match status" value="1"/>
</dbReference>
<reference evidence="4" key="1">
    <citation type="submission" date="2021-02" db="EMBL/GenBank/DDBJ databases">
        <authorList>
            <person name="Nowell W R."/>
        </authorList>
    </citation>
    <scope>NUCLEOTIDE SEQUENCE</scope>
</reference>
<dbReference type="SUPFAM" id="SSF54593">
    <property type="entry name" value="Glyoxalase/Bleomycin resistance protein/Dihydroxybiphenyl dioxygenase"/>
    <property type="match status" value="1"/>
</dbReference>
<dbReference type="PANTHER" id="PTHR14715:SF6">
    <property type="entry name" value="FAM124 DOMAIN-CONTAINING PROTEIN"/>
    <property type="match status" value="1"/>
</dbReference>
<protein>
    <recommendedName>
        <fullName evidence="3">FAM124 domain-containing protein</fullName>
    </recommendedName>
</protein>
<gene>
    <name evidence="4" type="ORF">KIK155_LOCUS2388</name>
    <name evidence="5" type="ORF">TOA249_LOCUS14590</name>
</gene>
<dbReference type="EMBL" id="CAJOBS010000911">
    <property type="protein sequence ID" value="CAF4659330.1"/>
    <property type="molecule type" value="Genomic_DNA"/>
</dbReference>
<feature type="region of interest" description="Disordered" evidence="2">
    <location>
        <begin position="584"/>
        <end position="614"/>
    </location>
</feature>
<feature type="domain" description="FAM124" evidence="3">
    <location>
        <begin position="114"/>
        <end position="272"/>
    </location>
</feature>
<dbReference type="Pfam" id="PF15067">
    <property type="entry name" value="FAM124"/>
    <property type="match status" value="1"/>
</dbReference>
<feature type="region of interest" description="Disordered" evidence="2">
    <location>
        <begin position="393"/>
        <end position="412"/>
    </location>
</feature>
<comment type="similarity">
    <text evidence="1">Belongs to the FAM124 family.</text>
</comment>
<evidence type="ECO:0000313" key="4">
    <source>
        <dbReference type="EMBL" id="CAF3337673.1"/>
    </source>
</evidence>
<organism evidence="4 6">
    <name type="scientific">Rotaria socialis</name>
    <dbReference type="NCBI Taxonomy" id="392032"/>
    <lineage>
        <taxon>Eukaryota</taxon>
        <taxon>Metazoa</taxon>
        <taxon>Spiralia</taxon>
        <taxon>Gnathifera</taxon>
        <taxon>Rotifera</taxon>
        <taxon>Eurotatoria</taxon>
        <taxon>Bdelloidea</taxon>
        <taxon>Philodinida</taxon>
        <taxon>Philodinidae</taxon>
        <taxon>Rotaria</taxon>
    </lineage>
</organism>
<feature type="compositionally biased region" description="Low complexity" evidence="2">
    <location>
        <begin position="332"/>
        <end position="341"/>
    </location>
</feature>
<dbReference type="Proteomes" id="UP000663865">
    <property type="component" value="Unassembled WGS sequence"/>
</dbReference>
<evidence type="ECO:0000256" key="2">
    <source>
        <dbReference type="SAM" id="MobiDB-lite"/>
    </source>
</evidence>
<dbReference type="InterPro" id="IPR046365">
    <property type="entry name" value="FAM124_dom"/>
</dbReference>
<evidence type="ECO:0000313" key="5">
    <source>
        <dbReference type="EMBL" id="CAF4659330.1"/>
    </source>
</evidence>
<feature type="compositionally biased region" description="Basic and acidic residues" evidence="2">
    <location>
        <begin position="402"/>
        <end position="412"/>
    </location>
</feature>
<sequence length="681" mass="78160">MTTIHYTPCELILKIGSNECDEISTAISGLLRTCAISEQSFFVVERQIQPTTYYGSFTSQSSSSSSPSVSLPIQSQSLSCVLLLTDDILKQQQLVRPLPISTTNKTPSSLLPKSKHFFKSPHIWNFHHKIELLDENKHALARQDYYELSYFLPLWSVSHIPNSRQPIVRFNIFTQHFESMLTFYTRLFQRKPDSSKPGFVLFILPSSPHVKIIYQFSIKYSPSIQPYTIAQSAYFKFRLNNLDHFINEYSSKLFALNKFEYYIYDPDGNLLHLHLYDLLNLKNIEESNHLKTLLHTNDSGVGDSSDPPTTQLFSSAVPQGYKPFYPINNGKQQQQQQQQQQPTAVNADIDVQSHSSQSSHDSGRWSSISSNELNPMNRVQRTVHMIPITIVNSKSTSGARSKNNENHNEEANHNYRLKQQLQERTVLPYVNQKQQKQINASLYDSEPRLVNVTSVNNRYYSSMSDVQSYNQIRPVAINKTKLINANYFPPIIDYDCDVSYEVDSPRMPTEKSSSGYLNAFLLKKRQQQQQQQQQSNQTRHVQQLIAQFEKPNPLAISRRPLSAPLVDPVIKPTKGILQRRINGTTTPISNKAPRKRSKSVTFECHSDDNNTSSADDDRFKNLIDQTRSPRINIGITLDSRLRKTPVLDMLRSTTMESDLIEPRQLNRTTSLRQPYVPMARF</sequence>
<dbReference type="Proteomes" id="UP000663838">
    <property type="component" value="Unassembled WGS sequence"/>
</dbReference>